<keyword evidence="2" id="KW-0472">Membrane</keyword>
<name>A0A6A7A9F0_9PLEO</name>
<dbReference type="CDD" id="cd12087">
    <property type="entry name" value="TM_EGFR-like"/>
    <property type="match status" value="1"/>
</dbReference>
<evidence type="ECO:0000256" key="1">
    <source>
        <dbReference type="SAM" id="MobiDB-lite"/>
    </source>
</evidence>
<gene>
    <name evidence="3" type="ORF">CC86DRAFT_188612</name>
</gene>
<keyword evidence="4" id="KW-1185">Reference proteome</keyword>
<reference evidence="3" key="1">
    <citation type="journal article" date="2020" name="Stud. Mycol.">
        <title>101 Dothideomycetes genomes: a test case for predicting lifestyles and emergence of pathogens.</title>
        <authorList>
            <person name="Haridas S."/>
            <person name="Albert R."/>
            <person name="Binder M."/>
            <person name="Bloem J."/>
            <person name="Labutti K."/>
            <person name="Salamov A."/>
            <person name="Andreopoulos B."/>
            <person name="Baker S."/>
            <person name="Barry K."/>
            <person name="Bills G."/>
            <person name="Bluhm B."/>
            <person name="Cannon C."/>
            <person name="Castanera R."/>
            <person name="Culley D."/>
            <person name="Daum C."/>
            <person name="Ezra D."/>
            <person name="Gonzalez J."/>
            <person name="Henrissat B."/>
            <person name="Kuo A."/>
            <person name="Liang C."/>
            <person name="Lipzen A."/>
            <person name="Lutzoni F."/>
            <person name="Magnuson J."/>
            <person name="Mondo S."/>
            <person name="Nolan M."/>
            <person name="Ohm R."/>
            <person name="Pangilinan J."/>
            <person name="Park H.-J."/>
            <person name="Ramirez L."/>
            <person name="Alfaro M."/>
            <person name="Sun H."/>
            <person name="Tritt A."/>
            <person name="Yoshinaga Y."/>
            <person name="Zwiers L.-H."/>
            <person name="Turgeon B."/>
            <person name="Goodwin S."/>
            <person name="Spatafora J."/>
            <person name="Crous P."/>
            <person name="Grigoriev I."/>
        </authorList>
    </citation>
    <scope>NUCLEOTIDE SEQUENCE</scope>
    <source>
        <strain evidence="3">CBS 113818</strain>
    </source>
</reference>
<sequence>MSFHNGALSTNEEYMKTQFSDPYGYTDWDLPQPQISPNTIITIPKLASGSSGSVCMFTLDWNQWSLNTQHSVPFAVIAEQRLAGRNENRNPIYDVWAFNSTHPLGVSISGIKPKVDDFNAGGGNTGGNTGSNRTSAVIWKRPGDEKSDPPIGTIAASIVGGIASFLILAVILVKLRRRGRSQVVEESAVETASRQDTGHVVPLQSETSSTKGVPPPTYEEAIKR</sequence>
<dbReference type="OrthoDB" id="10515679at2759"/>
<keyword evidence="2" id="KW-1133">Transmembrane helix</keyword>
<feature type="region of interest" description="Disordered" evidence="1">
    <location>
        <begin position="183"/>
        <end position="224"/>
    </location>
</feature>
<evidence type="ECO:0000256" key="2">
    <source>
        <dbReference type="SAM" id="Phobius"/>
    </source>
</evidence>
<feature type="transmembrane region" description="Helical" evidence="2">
    <location>
        <begin position="151"/>
        <end position="173"/>
    </location>
</feature>
<evidence type="ECO:0000313" key="3">
    <source>
        <dbReference type="EMBL" id="KAF2829358.1"/>
    </source>
</evidence>
<protein>
    <submittedName>
        <fullName evidence="3">Uncharacterized protein</fullName>
    </submittedName>
</protein>
<proteinExistence type="predicted"/>
<keyword evidence="2" id="KW-0812">Transmembrane</keyword>
<dbReference type="AlphaFoldDB" id="A0A6A7A9F0"/>
<evidence type="ECO:0000313" key="4">
    <source>
        <dbReference type="Proteomes" id="UP000799424"/>
    </source>
</evidence>
<accession>A0A6A7A9F0</accession>
<organism evidence="3 4">
    <name type="scientific">Ophiobolus disseminans</name>
    <dbReference type="NCBI Taxonomy" id="1469910"/>
    <lineage>
        <taxon>Eukaryota</taxon>
        <taxon>Fungi</taxon>
        <taxon>Dikarya</taxon>
        <taxon>Ascomycota</taxon>
        <taxon>Pezizomycotina</taxon>
        <taxon>Dothideomycetes</taxon>
        <taxon>Pleosporomycetidae</taxon>
        <taxon>Pleosporales</taxon>
        <taxon>Pleosporineae</taxon>
        <taxon>Phaeosphaeriaceae</taxon>
        <taxon>Ophiobolus</taxon>
    </lineage>
</organism>
<dbReference type="EMBL" id="MU006221">
    <property type="protein sequence ID" value="KAF2829358.1"/>
    <property type="molecule type" value="Genomic_DNA"/>
</dbReference>
<dbReference type="Proteomes" id="UP000799424">
    <property type="component" value="Unassembled WGS sequence"/>
</dbReference>